<feature type="transmembrane region" description="Helical" evidence="1">
    <location>
        <begin position="26"/>
        <end position="44"/>
    </location>
</feature>
<keyword evidence="1" id="KW-0812">Transmembrane</keyword>
<feature type="transmembrane region" description="Helical" evidence="1">
    <location>
        <begin position="214"/>
        <end position="231"/>
    </location>
</feature>
<keyword evidence="4" id="KW-1185">Reference proteome</keyword>
<dbReference type="Proteomes" id="UP000315252">
    <property type="component" value="Unassembled WGS sequence"/>
</dbReference>
<dbReference type="AlphaFoldDB" id="A0A545U3G4"/>
<feature type="transmembrane region" description="Helical" evidence="1">
    <location>
        <begin position="166"/>
        <end position="186"/>
    </location>
</feature>
<keyword evidence="1" id="KW-0472">Membrane</keyword>
<evidence type="ECO:0000313" key="4">
    <source>
        <dbReference type="Proteomes" id="UP000315252"/>
    </source>
</evidence>
<dbReference type="InterPro" id="IPR000620">
    <property type="entry name" value="EamA_dom"/>
</dbReference>
<feature type="transmembrane region" description="Helical" evidence="1">
    <location>
        <begin position="268"/>
        <end position="286"/>
    </location>
</feature>
<accession>A0A545U3G4</accession>
<sequence length="306" mass="32600">MLGASALSTQDVAIKWLSSDYPLHQVILARASIAMFLTLVVVHFEGGLRSLWTRNLGPLVARGLLLIVANMSYFLALATMQLAEALAIFFIGPLFITILSVPFLGEKVGLVRWSAVLMGLAGVIIMLRPGDGVIQLVALLPVLAAFCYASMQIITRRIGVIHKASVLAFYIHFTFVIASAGIGLMIGDGRFAGSGNASLEFLFRAWVVPGPQDALLMLACGTLAAIGGYAISQAYRLAEATAVAPFEYSALPLAIIWGVVIWGDLPDLTSVAGILLIVGGGLFVFYRESIKGRPLAVRDADVPPSR</sequence>
<feature type="transmembrane region" description="Helical" evidence="1">
    <location>
        <begin position="110"/>
        <end position="127"/>
    </location>
</feature>
<feature type="domain" description="EamA" evidence="2">
    <location>
        <begin position="2"/>
        <end position="127"/>
    </location>
</feature>
<keyword evidence="1" id="KW-1133">Transmembrane helix</keyword>
<dbReference type="SUPFAM" id="SSF103481">
    <property type="entry name" value="Multidrug resistance efflux transporter EmrE"/>
    <property type="match status" value="2"/>
</dbReference>
<proteinExistence type="predicted"/>
<dbReference type="OrthoDB" id="9812899at2"/>
<gene>
    <name evidence="3" type="ORF">FKG95_03060</name>
</gene>
<dbReference type="InterPro" id="IPR037185">
    <property type="entry name" value="EmrE-like"/>
</dbReference>
<feature type="transmembrane region" description="Helical" evidence="1">
    <location>
        <begin position="243"/>
        <end position="262"/>
    </location>
</feature>
<organism evidence="3 4">
    <name type="scientific">Denitrobaculum tricleocarpae</name>
    <dbReference type="NCBI Taxonomy" id="2591009"/>
    <lineage>
        <taxon>Bacteria</taxon>
        <taxon>Pseudomonadati</taxon>
        <taxon>Pseudomonadota</taxon>
        <taxon>Alphaproteobacteria</taxon>
        <taxon>Rhodospirillales</taxon>
        <taxon>Rhodospirillaceae</taxon>
        <taxon>Denitrobaculum</taxon>
    </lineage>
</organism>
<dbReference type="Gene3D" id="1.10.3730.20">
    <property type="match status" value="1"/>
</dbReference>
<feature type="transmembrane region" description="Helical" evidence="1">
    <location>
        <begin position="56"/>
        <end position="76"/>
    </location>
</feature>
<comment type="caution">
    <text evidence="3">The sequence shown here is derived from an EMBL/GenBank/DDBJ whole genome shotgun (WGS) entry which is preliminary data.</text>
</comment>
<feature type="transmembrane region" description="Helical" evidence="1">
    <location>
        <begin position="82"/>
        <end position="103"/>
    </location>
</feature>
<evidence type="ECO:0000313" key="3">
    <source>
        <dbReference type="EMBL" id="TQV83953.1"/>
    </source>
</evidence>
<dbReference type="Pfam" id="PF00892">
    <property type="entry name" value="EamA"/>
    <property type="match status" value="1"/>
</dbReference>
<evidence type="ECO:0000256" key="1">
    <source>
        <dbReference type="SAM" id="Phobius"/>
    </source>
</evidence>
<protein>
    <submittedName>
        <fullName evidence="3">DMT family transporter</fullName>
    </submittedName>
</protein>
<feature type="transmembrane region" description="Helical" evidence="1">
    <location>
        <begin position="133"/>
        <end position="154"/>
    </location>
</feature>
<reference evidence="3 4" key="1">
    <citation type="submission" date="2019-06" db="EMBL/GenBank/DDBJ databases">
        <title>Whole genome sequence for Rhodospirillaceae sp. R148.</title>
        <authorList>
            <person name="Wang G."/>
        </authorList>
    </citation>
    <scope>NUCLEOTIDE SEQUENCE [LARGE SCALE GENOMIC DNA]</scope>
    <source>
        <strain evidence="3 4">R148</strain>
    </source>
</reference>
<name>A0A545U3G4_9PROT</name>
<dbReference type="EMBL" id="VHSH01000001">
    <property type="protein sequence ID" value="TQV83953.1"/>
    <property type="molecule type" value="Genomic_DNA"/>
</dbReference>
<dbReference type="PANTHER" id="PTHR22911">
    <property type="entry name" value="ACYL-MALONYL CONDENSING ENZYME-RELATED"/>
    <property type="match status" value="1"/>
</dbReference>
<evidence type="ECO:0000259" key="2">
    <source>
        <dbReference type="Pfam" id="PF00892"/>
    </source>
</evidence>
<dbReference type="GO" id="GO:0016020">
    <property type="term" value="C:membrane"/>
    <property type="evidence" value="ECO:0007669"/>
    <property type="project" value="InterPro"/>
</dbReference>
<dbReference type="PANTHER" id="PTHR22911:SF135">
    <property type="entry name" value="BLR4310 PROTEIN"/>
    <property type="match status" value="1"/>
</dbReference>